<dbReference type="EMBL" id="VDCS01000004">
    <property type="protein sequence ID" value="TNJ45865.1"/>
    <property type="molecule type" value="Genomic_DNA"/>
</dbReference>
<accession>A0A5C4SNW1</accession>
<gene>
    <name evidence="2" type="ORF">FGF67_05065</name>
</gene>
<name>A0A5C4SNW1_9FLAO</name>
<dbReference type="CDD" id="cd03801">
    <property type="entry name" value="GT4_PimA-like"/>
    <property type="match status" value="1"/>
</dbReference>
<evidence type="ECO:0000259" key="1">
    <source>
        <dbReference type="Pfam" id="PF00534"/>
    </source>
</evidence>
<keyword evidence="3" id="KW-1185">Reference proteome</keyword>
<dbReference type="Proteomes" id="UP000308713">
    <property type="component" value="Unassembled WGS sequence"/>
</dbReference>
<sequence>MDHFFWRFQKACEAQHIKIDWFFPNTATHGAYHQFRIIPALKHLSLEQNFLNYIEANNVQYSYIITHFVELCTPFFKSLKRLQNSKVIAVDHNPRPLHGYPLKKRIKKRLKGWLFSRYIDQFVGVSDYTVNEILKDFGNHIRNKSLVIYNGIAIENIIVNENRKKTFPKCLVASHLRPSKGVQDLIEAVYQLPESVKYHIKIDVYGEGPYEEILKNKVNSLSLNKIFSFKGSVANLNEIYCLYDYMLQPTHMECFSLSILESLAANVPVITTPVGGNTEVVKQGRNGFIFETKNIKALAQLLEKMVKGDMYINGNTRTLIKEKFSIDTMVVNHLKLLEL</sequence>
<dbReference type="SUPFAM" id="SSF53756">
    <property type="entry name" value="UDP-Glycosyltransferase/glycogen phosphorylase"/>
    <property type="match status" value="1"/>
</dbReference>
<dbReference type="GO" id="GO:0016757">
    <property type="term" value="F:glycosyltransferase activity"/>
    <property type="evidence" value="ECO:0007669"/>
    <property type="project" value="InterPro"/>
</dbReference>
<reference evidence="2 3" key="1">
    <citation type="submission" date="2019-05" db="EMBL/GenBank/DDBJ databases">
        <title>Tamlana fucoidanivorans sp. nov., isolated from the surface of algae collected from Fujian province in China.</title>
        <authorList>
            <person name="Li J."/>
        </authorList>
    </citation>
    <scope>NUCLEOTIDE SEQUENCE [LARGE SCALE GENOMIC DNA]</scope>
    <source>
        <strain evidence="2 3">CW2-9</strain>
    </source>
</reference>
<dbReference type="Gene3D" id="3.40.50.2000">
    <property type="entry name" value="Glycogen Phosphorylase B"/>
    <property type="match status" value="2"/>
</dbReference>
<dbReference type="Pfam" id="PF00534">
    <property type="entry name" value="Glycos_transf_1"/>
    <property type="match status" value="1"/>
</dbReference>
<dbReference type="PANTHER" id="PTHR12526">
    <property type="entry name" value="GLYCOSYLTRANSFERASE"/>
    <property type="match status" value="1"/>
</dbReference>
<evidence type="ECO:0000313" key="2">
    <source>
        <dbReference type="EMBL" id="TNJ45865.1"/>
    </source>
</evidence>
<keyword evidence="2" id="KW-0808">Transferase</keyword>
<dbReference type="InterPro" id="IPR001296">
    <property type="entry name" value="Glyco_trans_1"/>
</dbReference>
<dbReference type="PANTHER" id="PTHR12526:SF630">
    <property type="entry name" value="GLYCOSYLTRANSFERASE"/>
    <property type="match status" value="1"/>
</dbReference>
<comment type="caution">
    <text evidence="2">The sequence shown here is derived from an EMBL/GenBank/DDBJ whole genome shotgun (WGS) entry which is preliminary data.</text>
</comment>
<organism evidence="2 3">
    <name type="scientific">Allotamlana fucoidanivorans</name>
    <dbReference type="NCBI Taxonomy" id="2583814"/>
    <lineage>
        <taxon>Bacteria</taxon>
        <taxon>Pseudomonadati</taxon>
        <taxon>Bacteroidota</taxon>
        <taxon>Flavobacteriia</taxon>
        <taxon>Flavobacteriales</taxon>
        <taxon>Flavobacteriaceae</taxon>
        <taxon>Allotamlana</taxon>
    </lineage>
</organism>
<feature type="domain" description="Glycosyl transferase family 1" evidence="1">
    <location>
        <begin position="155"/>
        <end position="309"/>
    </location>
</feature>
<dbReference type="AlphaFoldDB" id="A0A5C4SNW1"/>
<dbReference type="OrthoDB" id="9811239at2"/>
<proteinExistence type="predicted"/>
<evidence type="ECO:0000313" key="3">
    <source>
        <dbReference type="Proteomes" id="UP000308713"/>
    </source>
</evidence>
<protein>
    <submittedName>
        <fullName evidence="2">Glycosyltransferase family 4 protein</fullName>
    </submittedName>
</protein>